<dbReference type="RefSeq" id="WP_319925452.1">
    <property type="nucleotide sequence ID" value="NZ_VCDP01000018.1"/>
</dbReference>
<name>A0ABU4SJ73_9GAMM</name>
<evidence type="ECO:0000313" key="4">
    <source>
        <dbReference type="Proteomes" id="UP001271640"/>
    </source>
</evidence>
<evidence type="ECO:0000313" key="3">
    <source>
        <dbReference type="EMBL" id="MDX7998710.1"/>
    </source>
</evidence>
<dbReference type="Pfam" id="PF00550">
    <property type="entry name" value="PP-binding"/>
    <property type="match status" value="1"/>
</dbReference>
<dbReference type="Gene3D" id="1.10.1200.10">
    <property type="entry name" value="ACP-like"/>
    <property type="match status" value="1"/>
</dbReference>
<dbReference type="SUPFAM" id="SSF51905">
    <property type="entry name" value="FAD/NAD(P)-binding domain"/>
    <property type="match status" value="1"/>
</dbReference>
<feature type="domain" description="Carrier" evidence="2">
    <location>
        <begin position="10"/>
        <end position="74"/>
    </location>
</feature>
<dbReference type="PANTHER" id="PTHR43747:SF5">
    <property type="entry name" value="FAD-BINDING DOMAIN-CONTAINING PROTEIN"/>
    <property type="match status" value="1"/>
</dbReference>
<comment type="caution">
    <text evidence="3">The sequence shown here is derived from an EMBL/GenBank/DDBJ whole genome shotgun (WGS) entry which is preliminary data.</text>
</comment>
<dbReference type="SUPFAM" id="SSF47336">
    <property type="entry name" value="ACP-like"/>
    <property type="match status" value="1"/>
</dbReference>
<dbReference type="Proteomes" id="UP001271640">
    <property type="component" value="Unassembled WGS sequence"/>
</dbReference>
<evidence type="ECO:0000256" key="1">
    <source>
        <dbReference type="ARBA" id="ARBA00023002"/>
    </source>
</evidence>
<sequence>MNEKNMLLESLKTIAKAVLQQSGDIRTDVHIQELGFDSKSLVIFTDKISAVLDAEIHPGVLFEFTTLEKFADYLIDYQATAVAQWRAASTPVELTEKADENAGRRAGCAENMEHDAYMAGMGRDIKQHLPVIIGGGIAGMLISHQLAQDKIPHLIVGKPEIGDTPKLGESMTEVVSLEFARRFKALSRYFYSKEFTPFYMGELVAGLRFHFFESLASLFMEEDMPKHFIHIDRLGFDKALYDEVIAAPECTWVEAFVEHIEYAGESDRVELLHLSDGQIIHPSYVWDCTNHIRLLGRKIGLTYTELDSRRQVIFTHYYQKAGSTLCDADSLPWLHATSLLSADEEFDQLKGVSWLIPMGSYVSVGISMLPEDIRDRTAEEIIALLTKAYKRRGTDYSKHFTCRREIVSLPTQHFTHERFSGKNWALVGGSGISTWFTSGSNLSIATFMSSIASKIIQSPEIYGEYYETHVRGFVKTQTIYDTFMESNIGAVDALKFLSGVVEQARSRITSFFLLDEIDGKNSGHVARELWQEDIAIDKEYFDFLRQIATHARPEDRQQQTALIFQKLMQLKSTEQQVRLPYLKDSKVRQEKPQLFI</sequence>
<dbReference type="InterPro" id="IPR050816">
    <property type="entry name" value="Flavin-dep_Halogenase_NPB"/>
</dbReference>
<protein>
    <recommendedName>
        <fullName evidence="2">Carrier domain-containing protein</fullName>
    </recommendedName>
</protein>
<dbReference type="InterPro" id="IPR036188">
    <property type="entry name" value="FAD/NAD-bd_sf"/>
</dbReference>
<dbReference type="InterPro" id="IPR036736">
    <property type="entry name" value="ACP-like_sf"/>
</dbReference>
<keyword evidence="4" id="KW-1185">Reference proteome</keyword>
<keyword evidence="1" id="KW-0560">Oxidoreductase</keyword>
<proteinExistence type="predicted"/>
<dbReference type="InterPro" id="IPR009081">
    <property type="entry name" value="PP-bd_ACP"/>
</dbReference>
<dbReference type="PANTHER" id="PTHR43747">
    <property type="entry name" value="FAD-BINDING PROTEIN"/>
    <property type="match status" value="1"/>
</dbReference>
<organism evidence="3 4">
    <name type="scientific">Xenorhabdus littoralis</name>
    <dbReference type="NCBI Taxonomy" id="2582835"/>
    <lineage>
        <taxon>Bacteria</taxon>
        <taxon>Pseudomonadati</taxon>
        <taxon>Pseudomonadota</taxon>
        <taxon>Gammaproteobacteria</taxon>
        <taxon>Enterobacterales</taxon>
        <taxon>Morganellaceae</taxon>
        <taxon>Xenorhabdus</taxon>
    </lineage>
</organism>
<reference evidence="4" key="1">
    <citation type="journal article" date="2024" name="Toxins">
        <title>Genome Sequence Analysis of Native Xenorhabdus Strains Isolated from Entomopathogenic Nematodes in Argentina.</title>
        <authorList>
            <person name="Palma L."/>
            <person name="Frizzo L."/>
            <person name="Kaiser S."/>
            <person name="Berry C."/>
            <person name="Caballero P."/>
            <person name="Bode H.B."/>
            <person name="Del Valle E.E."/>
        </authorList>
    </citation>
    <scope>NUCLEOTIDE SEQUENCE [LARGE SCALE GENOMIC DNA]</scope>
    <source>
        <strain evidence="4">Reich</strain>
    </source>
</reference>
<gene>
    <name evidence="3" type="ORF">FE394_05765</name>
</gene>
<dbReference type="EMBL" id="VCDP01000018">
    <property type="protein sequence ID" value="MDX7998710.1"/>
    <property type="molecule type" value="Genomic_DNA"/>
</dbReference>
<evidence type="ECO:0000259" key="2">
    <source>
        <dbReference type="Pfam" id="PF00550"/>
    </source>
</evidence>
<dbReference type="Gene3D" id="3.50.50.60">
    <property type="entry name" value="FAD/NAD(P)-binding domain"/>
    <property type="match status" value="1"/>
</dbReference>
<accession>A0ABU4SJ73</accession>